<evidence type="ECO:0000256" key="1">
    <source>
        <dbReference type="ARBA" id="ARBA00000868"/>
    </source>
</evidence>
<keyword evidence="24" id="KW-0175">Coiled coil</keyword>
<keyword evidence="20 23" id="KW-0539">Nucleus</keyword>
<feature type="region of interest" description="Disordered" evidence="25">
    <location>
        <begin position="2231"/>
        <end position="2337"/>
    </location>
</feature>
<evidence type="ECO:0000256" key="19">
    <source>
        <dbReference type="ARBA" id="ARBA00023163"/>
    </source>
</evidence>
<dbReference type="InterPro" id="IPR000836">
    <property type="entry name" value="PRTase_dom"/>
</dbReference>
<dbReference type="InterPro" id="IPR006671">
    <property type="entry name" value="Cyclin_N"/>
</dbReference>
<dbReference type="InterPro" id="IPR036915">
    <property type="entry name" value="Cyclin-like_sf"/>
</dbReference>
<dbReference type="Pfam" id="PF00156">
    <property type="entry name" value="Pribosyltran"/>
    <property type="match status" value="1"/>
</dbReference>
<dbReference type="InterPro" id="IPR050054">
    <property type="entry name" value="UPRTase/APRTase"/>
</dbReference>
<feature type="region of interest" description="Disordered" evidence="25">
    <location>
        <begin position="2031"/>
        <end position="2058"/>
    </location>
</feature>
<feature type="compositionally biased region" description="Polar residues" evidence="25">
    <location>
        <begin position="702"/>
        <end position="716"/>
    </location>
</feature>
<dbReference type="InterPro" id="IPR005764">
    <property type="entry name" value="Ade_phspho_trans"/>
</dbReference>
<feature type="compositionally biased region" description="Polar residues" evidence="25">
    <location>
        <begin position="2234"/>
        <end position="2258"/>
    </location>
</feature>
<feature type="region of interest" description="Disordered" evidence="25">
    <location>
        <begin position="1011"/>
        <end position="1049"/>
    </location>
</feature>
<organism evidence="28">
    <name type="scientific">Candidozyma auris</name>
    <name type="common">Yeast</name>
    <name type="synonym">Candida auris</name>
    <dbReference type="NCBI Taxonomy" id="498019"/>
    <lineage>
        <taxon>Eukaryota</taxon>
        <taxon>Fungi</taxon>
        <taxon>Dikarya</taxon>
        <taxon>Ascomycota</taxon>
        <taxon>Saccharomycotina</taxon>
        <taxon>Pichiomycetes</taxon>
        <taxon>Metschnikowiaceae</taxon>
        <taxon>Candidozyma</taxon>
    </lineage>
</organism>
<keyword evidence="12" id="KW-0132">Cell division</keyword>
<keyword evidence="15" id="KW-0660">Purine salvage</keyword>
<comment type="function">
    <text evidence="3">Catalyzes a salvage reaction resulting in the formation of AMP, that is energically less costly than de novo synthesis.</text>
</comment>
<dbReference type="GO" id="GO:0016538">
    <property type="term" value="F:cyclin-dependent protein serine/threonine kinase regulator activity"/>
    <property type="evidence" value="ECO:0007669"/>
    <property type="project" value="UniProtKB-ARBA"/>
</dbReference>
<evidence type="ECO:0000256" key="4">
    <source>
        <dbReference type="ARBA" id="ARBA00004123"/>
    </source>
</evidence>
<dbReference type="CDD" id="cd06223">
    <property type="entry name" value="PRTases_typeI"/>
    <property type="match status" value="1"/>
</dbReference>
<evidence type="ECO:0000256" key="6">
    <source>
        <dbReference type="ARBA" id="ARBA00004659"/>
    </source>
</evidence>
<feature type="compositionally biased region" description="Basic and acidic residues" evidence="25">
    <location>
        <begin position="2121"/>
        <end position="2135"/>
    </location>
</feature>
<dbReference type="HAMAP" id="MF_00004">
    <property type="entry name" value="Aden_phosphoribosyltr"/>
    <property type="match status" value="1"/>
</dbReference>
<evidence type="ECO:0000256" key="15">
    <source>
        <dbReference type="ARBA" id="ARBA00022726"/>
    </source>
</evidence>
<comment type="pathway">
    <text evidence="6">Purine metabolism; AMP biosynthesis via salvage pathway; AMP from adenine: step 1/1.</text>
</comment>
<dbReference type="SMART" id="SM00385">
    <property type="entry name" value="CYCLIN"/>
    <property type="match status" value="2"/>
</dbReference>
<keyword evidence="18 23" id="KW-0010">Activator</keyword>
<dbReference type="Pfam" id="PF02984">
    <property type="entry name" value="Cyclin_C"/>
    <property type="match status" value="1"/>
</dbReference>
<keyword evidence="10" id="KW-0963">Cytoplasm</keyword>
<evidence type="ECO:0000313" key="28">
    <source>
        <dbReference type="EMBL" id="QWW21468.1"/>
    </source>
</evidence>
<evidence type="ECO:0000256" key="21">
    <source>
        <dbReference type="ARBA" id="ARBA00023306"/>
    </source>
</evidence>
<feature type="region of interest" description="Disordered" evidence="25">
    <location>
        <begin position="2112"/>
        <end position="2148"/>
    </location>
</feature>
<feature type="compositionally biased region" description="Basic and acidic residues" evidence="25">
    <location>
        <begin position="846"/>
        <end position="857"/>
    </location>
</feature>
<evidence type="ECO:0000256" key="22">
    <source>
        <dbReference type="RuleBase" id="RU000383"/>
    </source>
</evidence>
<dbReference type="GO" id="GO:0003712">
    <property type="term" value="F:transcription coregulator activity"/>
    <property type="evidence" value="ECO:0007669"/>
    <property type="project" value="InterPro"/>
</dbReference>
<dbReference type="InterPro" id="IPR009401">
    <property type="entry name" value="Med13_C"/>
</dbReference>
<keyword evidence="13" id="KW-0328">Glycosyltransferase</keyword>
<dbReference type="Gene3D" id="1.10.472.10">
    <property type="entry name" value="Cyclin-like"/>
    <property type="match status" value="2"/>
</dbReference>
<name>A0A8F2VX69_CANAR</name>
<dbReference type="NCBIfam" id="TIGR01090">
    <property type="entry name" value="apt"/>
    <property type="match status" value="1"/>
</dbReference>
<evidence type="ECO:0000256" key="17">
    <source>
        <dbReference type="ARBA" id="ARBA00023127"/>
    </source>
</evidence>
<evidence type="ECO:0000256" key="24">
    <source>
        <dbReference type="SAM" id="Coils"/>
    </source>
</evidence>
<evidence type="ECO:0000256" key="13">
    <source>
        <dbReference type="ARBA" id="ARBA00022676"/>
    </source>
</evidence>
<dbReference type="GO" id="GO:0006166">
    <property type="term" value="P:purine ribonucleoside salvage"/>
    <property type="evidence" value="ECO:0007669"/>
    <property type="project" value="UniProtKB-KW"/>
</dbReference>
<dbReference type="PROSITE" id="PS00292">
    <property type="entry name" value="CYCLINS"/>
    <property type="match status" value="1"/>
</dbReference>
<dbReference type="Pfam" id="PF06333">
    <property type="entry name" value="Med13_C"/>
    <property type="match status" value="1"/>
</dbReference>
<comment type="similarity">
    <text evidence="7">Belongs to the purine/pyrimidine phosphoribosyltransferase family.</text>
</comment>
<dbReference type="GO" id="GO:0051301">
    <property type="term" value="P:cell division"/>
    <property type="evidence" value="ECO:0007669"/>
    <property type="project" value="UniProtKB-KW"/>
</dbReference>
<evidence type="ECO:0000259" key="27">
    <source>
        <dbReference type="SMART" id="SM01332"/>
    </source>
</evidence>
<feature type="domain" description="Cyclin-like" evidence="26">
    <location>
        <begin position="2419"/>
        <end position="2503"/>
    </location>
</feature>
<evidence type="ECO:0000256" key="23">
    <source>
        <dbReference type="RuleBase" id="RU364134"/>
    </source>
</evidence>
<sequence length="2652" mass="298689">MSEIESIASELKQSLKQFADFPQKGILFEDFLPIFAEPALFRKLIRAFKIHIGETKVDFVVGLESRGFLFGPSLALELDAGFVPVRKPGKLPGPTFRAEFQKEYGKDAFEMQQDVLPEGAKVIVVDDILATGGSACAAGELVAKAGAEVIEYLFVMELDFLKGKENLSSPSFTLLSGQESSSRKHDVNMSDRSPTSRISTHYYKIGHLSSVSYEVFSSKDASLDQYLLELELQIRNDYPRILLTYYNKSLYQFKFEHISSEHSTDGQYLFPHARLDELYPQLEFRSQSSIPACFLSKPTKSAATQTNTKRENQPHLDNAAFIPLTFFKAVKKMILYNICLASDLRMFGNYLVCKSSDEIRQYSIVQIDPVVLENGDMLVSLSQMNRIALWGTDIVNTNMISSDITNTFVIYVIPSGLRCHFFSVHDFSQTFTVTPPKSSGNLLRLLKLSTGIDLSERTEILWVKLIPNLQHLNNQTSDISSFIHEVDNKKFILWPWELCLLQFGYEDSRLEEKQQGPSSTDPLQLIHRFIDSLAFEKEEFTSRNGPPFTNSNANAHSTSNMFNYNVPSSISTGRSSGQGTMPEFLQIKSDTPAASVSESNGRQNVSQLEESQQGDTEERSRMQPDTAKSGVKADDDKFHDSKTTETKGEAHMDDINDDEDLFGESSGSEDVDSSTISKTDKDRADRASSNVNATYSKEHSSVKQMAPSTAENTSSCADEEHINETSMSPTTFVNIPKDQMISDIESIPSSYKDPGAPLPIVPTPIIPQHSNLGVGPNDYSNLSKLSSLPHRARLRLERAREPLNNPERQGYVFSPLRFNPVIKSSIDTKYGKGGKFYVSQNANQDYEQKVRRPRETSVSHGSPIQLANDENILGDMPFFNSGRDPGHEASFVKPQPSESHESTETQHQDDARETDNDDEEESDFDEDYDDHELKTSPLQLNISNQDPQIGLSSTYDALDTQNSNHPTLFPHTSMLSPSNEESKNKLSTFESPPPPNSLGNIQGSVMSPVFASQFGNKDDSTVPGSDMKDGEASLAPTSSMSPLNSSSNAMGESSNCLPLILRSINVLTIPPEFIVERKRERWDDVTMSSGFDITVMEDMEDINDGRFGHLSVKSKNIEEYLKWVTNNVVFDFGGFEARNSSKIKLPSESIVHDDTPESEPSELVIDTFKNIFPLSFRMGLDEFRFGHNFSTSAENHEDPTKKNEMDLLERMNDNVELAGSVSQDMRQLSWDSIYHDVGENKKNALQSMVLLDEARQKWETHKGEDDAFTSLHDVKVKVIKNASDEINLDFLGLRFWHYLKFKPIHKPRNFQVLLISESSSAGNDRTTLDGGNLSFLSLLRNNYKDNHFGDIKRLSLQVPDDRQDLEGLTNGIISAENVLNDATYGKYYGMINRTLKSLAELIKLDLINKINRFDFDRPLLLLFISFDRSLSSLSSISKLCRNFKTALSNQHLSLVDLFCHIIPGDLIMKHQKISTSLRKKLEVTELYTRLVKESPVALNSKIYNRSMNADGGVALLDDLFLHVAYERSIDRRWVSAAWSDPHGAVIRTKSWLCSTKKPSSSASHDIGAIIGEIWDVSSSLFKILNDDDSRRACTTGGKRYLVLTRINSILPDDELVFWKRLTTKYKEMSLIVLSANRMPKASFNLEDSCSQPTASCGQSPKSMPANQKGKLYGLPSSHGSELLGTFGESGVPYTSSPANADMNSTSPINSGGITVQSPNQFMNLSANFLSPQDCGPSGQLPESTTNDEANLVLQDESLEIMGFIPQTSLPSTNSPTRLAMRNGYLIKTQERSDAPKVPKILVFELKKLIYLNQVVGPRSSRKDAFLDEVYDYDPLMDLSNYSNREHPSSKPASPTKAIASPLKSHYQTLRNSPVKASFAPSRRREDSHKSSKEYDLDLLSLENFEDENDDHPFARSNNVYSYLPSTKYSQFISKSTMKLREALQAEKDKNKHLESCKAELDKKCAELADLRIKYETLSKRFDEVQILYQGLKSKSESNSFASQREMLSKENALLRQKLIKYRALYDNSLKTPSSKTHAEAKSTGAVNGTLGCDQTSDQKDSTKIDINVLRALTRFYDELKVVQEHAQDVIRMIPHHDRHAFFDKYMGSLPNSRDMSNSDSVHNDSKAESKPESHVVHSPSPKLSAAAGSPDIPHTFPAMQLSQVAEVIDQIRCEIHNINSTLRQNRPIKSGLSTMSAVNNENENDTDAYDVWATRARSKHETIHRKDLLRKGSEATNINSTKTSQQRQHLGDVSSQFGISRPAARPVTRRKPLEEVSSLHGDLNSRKDIRYAPASSRDIDCSTSESDAGPVSATTHEVAKSQEQVLPKKRQATESSTNLVEKLHVSNEDNVTKFKKSKRVDYEWQDLDEEDHDDPLMVSEYVSEIFPYLHELEHKTLPNPNYLFEQTQLKPKMRSILVDWLVEMHQKFRLLPETLFLAINIMDRFMSVESVQIDKLQLLATGSLFIAAKYEEVFSPSVKNYAYFTDESYTEDQILQAEKYILTILNFDLNYPNPMNFLRRISKADDYDVQSRTLGKYLLEISIIDYKFIGMLPSLCSASAMYIARLILGKDPVWNGNLIYYSGGYRVDDLRECVELIVQYLISPVEHDEFFKKYATRKFMKASIVCRSWAKKFVAEKRDLFDESLITEKIAK</sequence>
<dbReference type="GO" id="GO:0016208">
    <property type="term" value="F:AMP binding"/>
    <property type="evidence" value="ECO:0007669"/>
    <property type="project" value="TreeGrafter"/>
</dbReference>
<evidence type="ECO:0000256" key="2">
    <source>
        <dbReference type="ARBA" id="ARBA00001946"/>
    </source>
</evidence>
<evidence type="ECO:0000256" key="3">
    <source>
        <dbReference type="ARBA" id="ARBA00003968"/>
    </source>
</evidence>
<comment type="function">
    <text evidence="23">Component of the SRB8-11 complex. The SRB8-11 complex is a regulatory module of the Mediator complex which is itself involved in regulation of basal and activated RNA polymerase II-dependent transcription. The SRB8-11 complex may be involved in the transcriptional repression of a subset of genes regulated by Mediator. It may inhibit the association of the Mediator complex with RNA polymerase II to form the holoenzyme complex.</text>
</comment>
<proteinExistence type="inferred from homology"/>
<feature type="compositionally biased region" description="Polar residues" evidence="25">
    <location>
        <begin position="942"/>
        <end position="966"/>
    </location>
</feature>
<comment type="catalytic activity">
    <reaction evidence="1">
        <text>AMP + diphosphate = 5-phospho-alpha-D-ribose 1-diphosphate + adenine</text>
        <dbReference type="Rhea" id="RHEA:16609"/>
        <dbReference type="ChEBI" id="CHEBI:16708"/>
        <dbReference type="ChEBI" id="CHEBI:33019"/>
        <dbReference type="ChEBI" id="CHEBI:58017"/>
        <dbReference type="ChEBI" id="CHEBI:456215"/>
        <dbReference type="EC" id="2.4.2.7"/>
    </reaction>
</comment>
<feature type="region of interest" description="Disordered" evidence="25">
    <location>
        <begin position="845"/>
        <end position="929"/>
    </location>
</feature>
<dbReference type="InterPro" id="IPR013763">
    <property type="entry name" value="Cyclin-like_dom"/>
</dbReference>
<dbReference type="GO" id="GO:0006357">
    <property type="term" value="P:regulation of transcription by RNA polymerase II"/>
    <property type="evidence" value="ECO:0007669"/>
    <property type="project" value="InterPro"/>
</dbReference>
<dbReference type="InterPro" id="IPR029057">
    <property type="entry name" value="PRTase-like"/>
</dbReference>
<feature type="compositionally biased region" description="Low complexity" evidence="25">
    <location>
        <begin position="1035"/>
        <end position="1049"/>
    </location>
</feature>
<evidence type="ECO:0000256" key="20">
    <source>
        <dbReference type="ARBA" id="ARBA00023242"/>
    </source>
</evidence>
<dbReference type="PANTHER" id="PTHR32315">
    <property type="entry name" value="ADENINE PHOSPHORIBOSYLTRANSFERASE"/>
    <property type="match status" value="1"/>
</dbReference>
<evidence type="ECO:0000256" key="11">
    <source>
        <dbReference type="ARBA" id="ARBA00022491"/>
    </source>
</evidence>
<keyword evidence="11 23" id="KW-0678">Repressor</keyword>
<evidence type="ECO:0000256" key="9">
    <source>
        <dbReference type="ARBA" id="ARBA00011738"/>
    </source>
</evidence>
<feature type="compositionally biased region" description="Polar residues" evidence="25">
    <location>
        <begin position="724"/>
        <end position="733"/>
    </location>
</feature>
<feature type="region of interest" description="Disordered" evidence="25">
    <location>
        <begin position="1870"/>
        <end position="1892"/>
    </location>
</feature>
<keyword evidence="14" id="KW-0808">Transferase</keyword>
<feature type="compositionally biased region" description="Basic and acidic residues" evidence="25">
    <location>
        <begin position="898"/>
        <end position="914"/>
    </location>
</feature>
<evidence type="ECO:0000259" key="26">
    <source>
        <dbReference type="SMART" id="SM00385"/>
    </source>
</evidence>
<keyword evidence="21" id="KW-0131">Cell cycle</keyword>
<dbReference type="PANTHER" id="PTHR32315:SF3">
    <property type="entry name" value="ADENINE PHOSPHORIBOSYLTRANSFERASE"/>
    <property type="match status" value="1"/>
</dbReference>
<evidence type="ECO:0000256" key="8">
    <source>
        <dbReference type="ARBA" id="ARBA00009354"/>
    </source>
</evidence>
<dbReference type="Proteomes" id="UP000825438">
    <property type="component" value="Chromosome I"/>
</dbReference>
<comment type="similarity">
    <text evidence="22">Belongs to the cyclin family.</text>
</comment>
<feature type="compositionally biased region" description="Acidic residues" evidence="25">
    <location>
        <begin position="915"/>
        <end position="929"/>
    </location>
</feature>
<dbReference type="EMBL" id="CP076749">
    <property type="protein sequence ID" value="QWW21468.1"/>
    <property type="molecule type" value="Genomic_DNA"/>
</dbReference>
<dbReference type="UniPathway" id="UPA00588">
    <property type="reaction ID" value="UER00646"/>
</dbReference>
<comment type="subunit">
    <text evidence="9">Homodimer.</text>
</comment>
<dbReference type="InterPro" id="IPR021643">
    <property type="entry name" value="Mediator_Med13_N"/>
</dbReference>
<dbReference type="InterPro" id="IPR048258">
    <property type="entry name" value="Cyclins_cyclin-box"/>
</dbReference>
<evidence type="ECO:0000256" key="12">
    <source>
        <dbReference type="ARBA" id="ARBA00022618"/>
    </source>
</evidence>
<dbReference type="GO" id="GO:0002055">
    <property type="term" value="F:adenine binding"/>
    <property type="evidence" value="ECO:0007669"/>
    <property type="project" value="TreeGrafter"/>
</dbReference>
<dbReference type="SUPFAM" id="SSF47954">
    <property type="entry name" value="Cyclin-like"/>
    <property type="match status" value="2"/>
</dbReference>
<gene>
    <name evidence="28" type="ORF">CA7LBN_000214</name>
</gene>
<feature type="compositionally biased region" description="Polar residues" evidence="25">
    <location>
        <begin position="590"/>
        <end position="614"/>
    </location>
</feature>
<dbReference type="GO" id="GO:0005737">
    <property type="term" value="C:cytoplasm"/>
    <property type="evidence" value="ECO:0007669"/>
    <property type="project" value="UniProtKB-SubCell"/>
</dbReference>
<protein>
    <recommendedName>
        <fullName evidence="23">Mediator of RNA polymerase II transcription subunit 13</fullName>
    </recommendedName>
    <alternativeName>
        <fullName evidence="23">Mediator complex subunit 13</fullName>
    </alternativeName>
</protein>
<dbReference type="FunFam" id="1.10.472.10:FF:000001">
    <property type="entry name" value="G2/mitotic-specific cyclin"/>
    <property type="match status" value="1"/>
</dbReference>
<dbReference type="GO" id="GO:0044209">
    <property type="term" value="P:AMP salvage"/>
    <property type="evidence" value="ECO:0007669"/>
    <property type="project" value="UniProtKB-UniPathway"/>
</dbReference>
<dbReference type="CDD" id="cd20568">
    <property type="entry name" value="CYCLIN_CLBs_yeast_rpt1"/>
    <property type="match status" value="1"/>
</dbReference>
<feature type="coiled-coil region" evidence="24">
    <location>
        <begin position="1943"/>
        <end position="1980"/>
    </location>
</feature>
<feature type="compositionally biased region" description="Basic and acidic residues" evidence="25">
    <location>
        <begin position="1882"/>
        <end position="1892"/>
    </location>
</feature>
<feature type="compositionally biased region" description="Basic and acidic residues" evidence="25">
    <location>
        <begin position="631"/>
        <end position="654"/>
    </location>
</feature>
<feature type="compositionally biased region" description="Polar residues" evidence="25">
    <location>
        <begin position="973"/>
        <end position="990"/>
    </location>
</feature>
<feature type="region of interest" description="Disordered" evidence="25">
    <location>
        <begin position="942"/>
        <end position="994"/>
    </location>
</feature>
<dbReference type="GO" id="GO:0003999">
    <property type="term" value="F:adenine phosphoribosyltransferase activity"/>
    <property type="evidence" value="ECO:0007669"/>
    <property type="project" value="UniProtKB-EC"/>
</dbReference>
<dbReference type="GO" id="GO:0007346">
    <property type="term" value="P:regulation of mitotic cell cycle"/>
    <property type="evidence" value="ECO:0007669"/>
    <property type="project" value="UniProtKB-ARBA"/>
</dbReference>
<dbReference type="CDD" id="cd20512">
    <property type="entry name" value="CYCLIN_CLBs_yeast_rpt2"/>
    <property type="match status" value="1"/>
</dbReference>
<dbReference type="GO" id="GO:0016592">
    <property type="term" value="C:mediator complex"/>
    <property type="evidence" value="ECO:0007669"/>
    <property type="project" value="InterPro"/>
</dbReference>
<feature type="region of interest" description="Disordered" evidence="25">
    <location>
        <begin position="590"/>
        <end position="734"/>
    </location>
</feature>
<keyword evidence="19 23" id="KW-0804">Transcription</keyword>
<dbReference type="FunFam" id="3.40.50.2020:FF:000004">
    <property type="entry name" value="Adenine phosphoribosyltransferase"/>
    <property type="match status" value="1"/>
</dbReference>
<comment type="subcellular location">
    <subcellularLocation>
        <location evidence="5">Cytoplasm</location>
    </subcellularLocation>
    <subcellularLocation>
        <location evidence="4 23">Nucleus</location>
    </subcellularLocation>
</comment>
<accession>A0A8F2VX69</accession>
<comment type="similarity">
    <text evidence="8 23">Belongs to the Mediator complex subunit 13 family.</text>
</comment>
<reference evidence="28" key="1">
    <citation type="submission" date="2021-06" db="EMBL/GenBank/DDBJ databases">
        <title>Candida auris outbreak in lebanese hospital.</title>
        <authorList>
            <person name="Finianos M."/>
        </authorList>
    </citation>
    <scope>NUCLEOTIDE SEQUENCE</scope>
    <source>
        <strain evidence="28">CA7LBN</strain>
    </source>
</reference>
<evidence type="ECO:0000256" key="10">
    <source>
        <dbReference type="ARBA" id="ARBA00022490"/>
    </source>
</evidence>
<comment type="cofactor">
    <cofactor evidence="2">
        <name>Mg(2+)</name>
        <dbReference type="ChEBI" id="CHEBI:18420"/>
    </cofactor>
</comment>
<keyword evidence="16 23" id="KW-0805">Transcription regulation</keyword>
<dbReference type="Pfam" id="PF11597">
    <property type="entry name" value="Med13_N"/>
    <property type="match status" value="1"/>
</dbReference>
<feature type="compositionally biased region" description="Basic and acidic residues" evidence="25">
    <location>
        <begin position="1016"/>
        <end position="1031"/>
    </location>
</feature>
<keyword evidence="17 22" id="KW-0195">Cyclin</keyword>
<dbReference type="InterPro" id="IPR004367">
    <property type="entry name" value="Cyclin_C-dom"/>
</dbReference>
<evidence type="ECO:0000256" key="14">
    <source>
        <dbReference type="ARBA" id="ARBA00022679"/>
    </source>
</evidence>
<feature type="domain" description="Cyclin-like" evidence="26">
    <location>
        <begin position="2516"/>
        <end position="2599"/>
    </location>
</feature>
<evidence type="ECO:0000256" key="25">
    <source>
        <dbReference type="SAM" id="MobiDB-lite"/>
    </source>
</evidence>
<dbReference type="Pfam" id="PF00134">
    <property type="entry name" value="Cyclin_N"/>
    <property type="match status" value="1"/>
</dbReference>
<dbReference type="SMART" id="SM01332">
    <property type="entry name" value="Cyclin_C"/>
    <property type="match status" value="1"/>
</dbReference>
<feature type="domain" description="Cyclin C-terminal" evidence="27">
    <location>
        <begin position="2512"/>
        <end position="2628"/>
    </location>
</feature>
<evidence type="ECO:0000256" key="7">
    <source>
        <dbReference type="ARBA" id="ARBA00008391"/>
    </source>
</evidence>
<dbReference type="SUPFAM" id="SSF53271">
    <property type="entry name" value="PRTase-like"/>
    <property type="match status" value="1"/>
</dbReference>
<dbReference type="Gene3D" id="3.40.50.2020">
    <property type="match status" value="1"/>
</dbReference>
<evidence type="ECO:0000256" key="16">
    <source>
        <dbReference type="ARBA" id="ARBA00023015"/>
    </source>
</evidence>
<evidence type="ECO:0000256" key="18">
    <source>
        <dbReference type="ARBA" id="ARBA00023159"/>
    </source>
</evidence>
<dbReference type="GO" id="GO:0006168">
    <property type="term" value="P:adenine salvage"/>
    <property type="evidence" value="ECO:0007669"/>
    <property type="project" value="InterPro"/>
</dbReference>
<comment type="subunit">
    <text evidence="23">Component of the SRB8-11 complex, which itself associates with the Mediator complex.</text>
</comment>
<evidence type="ECO:0000256" key="5">
    <source>
        <dbReference type="ARBA" id="ARBA00004496"/>
    </source>
</evidence>
<dbReference type="NCBIfam" id="NF002636">
    <property type="entry name" value="PRK02304.1-5"/>
    <property type="match status" value="1"/>
</dbReference>
<feature type="compositionally biased region" description="Acidic residues" evidence="25">
    <location>
        <begin position="655"/>
        <end position="672"/>
    </location>
</feature>